<dbReference type="PROSITE" id="PS50977">
    <property type="entry name" value="HTH_TETR_2"/>
    <property type="match status" value="1"/>
</dbReference>
<keyword evidence="2 4" id="KW-0238">DNA-binding</keyword>
<dbReference type="RefSeq" id="WP_323263557.1">
    <property type="nucleotide sequence ID" value="NZ_JAYGIE010000135.1"/>
</dbReference>
<dbReference type="InterPro" id="IPR036271">
    <property type="entry name" value="Tet_transcr_reg_TetR-rel_C_sf"/>
</dbReference>
<dbReference type="InterPro" id="IPR009057">
    <property type="entry name" value="Homeodomain-like_sf"/>
</dbReference>
<dbReference type="Pfam" id="PF00440">
    <property type="entry name" value="TetR_N"/>
    <property type="match status" value="1"/>
</dbReference>
<evidence type="ECO:0000259" key="5">
    <source>
        <dbReference type="PROSITE" id="PS50977"/>
    </source>
</evidence>
<keyword evidence="3" id="KW-0804">Transcription</keyword>
<dbReference type="EMBL" id="JAYGIE010000135">
    <property type="protein sequence ID" value="MEA5480592.1"/>
    <property type="molecule type" value="Genomic_DNA"/>
</dbReference>
<reference evidence="6 7" key="1">
    <citation type="submission" date="2023-12" db="EMBL/GenBank/DDBJ databases">
        <title>Baltic Sea Cyanobacteria.</title>
        <authorList>
            <person name="Delbaje E."/>
            <person name="Fewer D.P."/>
            <person name="Shishido T.K."/>
        </authorList>
    </citation>
    <scope>NUCLEOTIDE SEQUENCE [LARGE SCALE GENOMIC DNA]</scope>
    <source>
        <strain evidence="6 7">UHCC 0370</strain>
    </source>
</reference>
<accession>A0ABU5TQH7</accession>
<evidence type="ECO:0000313" key="7">
    <source>
        <dbReference type="Proteomes" id="UP001301388"/>
    </source>
</evidence>
<dbReference type="PRINTS" id="PR00455">
    <property type="entry name" value="HTHTETR"/>
</dbReference>
<protein>
    <submittedName>
        <fullName evidence="6">TetR/AcrR family transcriptional regulator</fullName>
    </submittedName>
</protein>
<dbReference type="Gene3D" id="1.10.357.10">
    <property type="entry name" value="Tetracycline Repressor, domain 2"/>
    <property type="match status" value="1"/>
</dbReference>
<feature type="domain" description="HTH tetR-type" evidence="5">
    <location>
        <begin position="23"/>
        <end position="83"/>
    </location>
</feature>
<name>A0ABU5TQH7_9CYAN</name>
<dbReference type="InterPro" id="IPR039536">
    <property type="entry name" value="TetR_C_Proteobacteria"/>
</dbReference>
<dbReference type="InterPro" id="IPR001647">
    <property type="entry name" value="HTH_TetR"/>
</dbReference>
<dbReference type="SUPFAM" id="SSF46689">
    <property type="entry name" value="Homeodomain-like"/>
    <property type="match status" value="1"/>
</dbReference>
<dbReference type="Pfam" id="PF14246">
    <property type="entry name" value="TetR_C_7"/>
    <property type="match status" value="1"/>
</dbReference>
<evidence type="ECO:0000256" key="2">
    <source>
        <dbReference type="ARBA" id="ARBA00023125"/>
    </source>
</evidence>
<comment type="caution">
    <text evidence="6">The sequence shown here is derived from an EMBL/GenBank/DDBJ whole genome shotgun (WGS) entry which is preliminary data.</text>
</comment>
<evidence type="ECO:0000256" key="1">
    <source>
        <dbReference type="ARBA" id="ARBA00023015"/>
    </source>
</evidence>
<feature type="DNA-binding region" description="H-T-H motif" evidence="4">
    <location>
        <begin position="46"/>
        <end position="65"/>
    </location>
</feature>
<dbReference type="PANTHER" id="PTHR30055">
    <property type="entry name" value="HTH-TYPE TRANSCRIPTIONAL REGULATOR RUTR"/>
    <property type="match status" value="1"/>
</dbReference>
<sequence>MSLFSVRSENDESINENPDRKFMNKSEMILKSAMQEFMANGFVAANMDRIAIAAGVSKPTIYSYFKDKEGLFAALIQQLSPKELLLNFEDPMLLELPPASFLRHLAMNILSKFSTGQSFLTFIRLTLGESERFPELAQSFVRTIQKPMIAGLSAYFKNHPDLDYADPEIAARMFVGTLMHYVITHEILHGQEILPIEQNRLINGLVEMMLRTSKP</sequence>
<evidence type="ECO:0000256" key="3">
    <source>
        <dbReference type="ARBA" id="ARBA00023163"/>
    </source>
</evidence>
<evidence type="ECO:0000256" key="4">
    <source>
        <dbReference type="PROSITE-ProRule" id="PRU00335"/>
    </source>
</evidence>
<dbReference type="Proteomes" id="UP001301388">
    <property type="component" value="Unassembled WGS sequence"/>
</dbReference>
<proteinExistence type="predicted"/>
<keyword evidence="1" id="KW-0805">Transcription regulation</keyword>
<gene>
    <name evidence="6" type="ORF">VB774_23395</name>
</gene>
<evidence type="ECO:0000313" key="6">
    <source>
        <dbReference type="EMBL" id="MEA5480592.1"/>
    </source>
</evidence>
<organism evidence="6 7">
    <name type="scientific">Pseudanabaena galeata UHCC 0370</name>
    <dbReference type="NCBI Taxonomy" id="3110310"/>
    <lineage>
        <taxon>Bacteria</taxon>
        <taxon>Bacillati</taxon>
        <taxon>Cyanobacteriota</taxon>
        <taxon>Cyanophyceae</taxon>
        <taxon>Pseudanabaenales</taxon>
        <taxon>Pseudanabaenaceae</taxon>
        <taxon>Pseudanabaena</taxon>
    </lineage>
</organism>
<dbReference type="InterPro" id="IPR050109">
    <property type="entry name" value="HTH-type_TetR-like_transc_reg"/>
</dbReference>
<keyword evidence="7" id="KW-1185">Reference proteome</keyword>
<dbReference type="SUPFAM" id="SSF48498">
    <property type="entry name" value="Tetracyclin repressor-like, C-terminal domain"/>
    <property type="match status" value="1"/>
</dbReference>
<dbReference type="PANTHER" id="PTHR30055:SF234">
    <property type="entry name" value="HTH-TYPE TRANSCRIPTIONAL REGULATOR BETI"/>
    <property type="match status" value="1"/>
</dbReference>